<sequence>MKAFSTLAVVAALVCPALSSPTPFPPLGRSLEKRVSYEIYSWVNTGCPGAASSTYFKANVCTPLPGASTKLATPDGSCYTYFYKNPGCGGSILAPAYNVCYDTRTYNSVKVIC</sequence>
<evidence type="ECO:0000313" key="2">
    <source>
        <dbReference type="EMBL" id="KAK6540698.1"/>
    </source>
</evidence>
<feature type="signal peptide" evidence="1">
    <location>
        <begin position="1"/>
        <end position="19"/>
    </location>
</feature>
<evidence type="ECO:0000313" key="3">
    <source>
        <dbReference type="Proteomes" id="UP001365542"/>
    </source>
</evidence>
<keyword evidence="1" id="KW-0732">Signal</keyword>
<reference evidence="2 3" key="1">
    <citation type="submission" date="2019-10" db="EMBL/GenBank/DDBJ databases">
        <authorList>
            <person name="Palmer J.M."/>
        </authorList>
    </citation>
    <scope>NUCLEOTIDE SEQUENCE [LARGE SCALE GENOMIC DNA]</scope>
    <source>
        <strain evidence="2 3">TWF694</strain>
    </source>
</reference>
<evidence type="ECO:0000256" key="1">
    <source>
        <dbReference type="SAM" id="SignalP"/>
    </source>
</evidence>
<feature type="chain" id="PRO_5043328812" evidence="1">
    <location>
        <begin position="20"/>
        <end position="113"/>
    </location>
</feature>
<dbReference type="AlphaFoldDB" id="A0AAV9XF27"/>
<gene>
    <name evidence="2" type="ORF">TWF694_008090</name>
</gene>
<protein>
    <submittedName>
        <fullName evidence="2">Uncharacterized protein</fullName>
    </submittedName>
</protein>
<organism evidence="2 3">
    <name type="scientific">Orbilia ellipsospora</name>
    <dbReference type="NCBI Taxonomy" id="2528407"/>
    <lineage>
        <taxon>Eukaryota</taxon>
        <taxon>Fungi</taxon>
        <taxon>Dikarya</taxon>
        <taxon>Ascomycota</taxon>
        <taxon>Pezizomycotina</taxon>
        <taxon>Orbiliomycetes</taxon>
        <taxon>Orbiliales</taxon>
        <taxon>Orbiliaceae</taxon>
        <taxon>Orbilia</taxon>
    </lineage>
</organism>
<dbReference type="EMBL" id="JAVHJO010000004">
    <property type="protein sequence ID" value="KAK6540698.1"/>
    <property type="molecule type" value="Genomic_DNA"/>
</dbReference>
<keyword evidence="3" id="KW-1185">Reference proteome</keyword>
<proteinExistence type="predicted"/>
<name>A0AAV9XF27_9PEZI</name>
<dbReference type="Proteomes" id="UP001365542">
    <property type="component" value="Unassembled WGS sequence"/>
</dbReference>
<comment type="caution">
    <text evidence="2">The sequence shown here is derived from an EMBL/GenBank/DDBJ whole genome shotgun (WGS) entry which is preliminary data.</text>
</comment>
<accession>A0AAV9XF27</accession>